<dbReference type="EMBL" id="WIXP02000007">
    <property type="protein sequence ID" value="KAF6208505.1"/>
    <property type="molecule type" value="Genomic_DNA"/>
</dbReference>
<dbReference type="OrthoDB" id="6616493at2759"/>
<feature type="domain" description="U1-type" evidence="1">
    <location>
        <begin position="81"/>
        <end position="116"/>
    </location>
</feature>
<accession>A0A8S9XLN0</accession>
<evidence type="ECO:0000313" key="3">
    <source>
        <dbReference type="Proteomes" id="UP000466442"/>
    </source>
</evidence>
<dbReference type="GO" id="GO:0003676">
    <property type="term" value="F:nucleic acid binding"/>
    <property type="evidence" value="ECO:0007669"/>
    <property type="project" value="InterPro"/>
</dbReference>
<comment type="caution">
    <text evidence="2">The sequence shown here is derived from an EMBL/GenBank/DDBJ whole genome shotgun (WGS) entry which is preliminary data.</text>
</comment>
<dbReference type="Proteomes" id="UP000466442">
    <property type="component" value="Unassembled WGS sequence"/>
</dbReference>
<evidence type="ECO:0000259" key="1">
    <source>
        <dbReference type="SMART" id="SM00451"/>
    </source>
</evidence>
<dbReference type="InterPro" id="IPR003604">
    <property type="entry name" value="Matrin/U1-like-C_Znf_C2H2"/>
</dbReference>
<sequence length="361" mass="40795">MSSELIGELGQVGLTIGEPMAQHAVDDEENQVMDDGLSDDSAVSGPTIKRSRVSSTRPKRFRSQWMMFDIFKDWLRPHPNPELASCIVCSRVIKAGKSELEKHATGKRHLKMLKEQQGIVLVNSGNTSGDLETFTLDERTFEDAKQQEPPEDPRSVRIDDEGFNNLVETVTVLAGQESKQQKNEDFPRVKGLSRRKVQRYRKAWEEVPEFSLWLSAHPDPYKAICQLCDRIMTADITVIRQHAISKRHLWGEQTYYQNRQRPSEKTKDAPRDIFDKAIKEAGVDLTAESGSSSGNDGKHQYIMYRDVEHQYSAEQHEAGTDMSAVEGAYATGISYVPAQERVVQPTAEVSRNSPSKLFAIR</sequence>
<dbReference type="AlphaFoldDB" id="A0A8S9XLN0"/>
<keyword evidence="3" id="KW-1185">Reference proteome</keyword>
<gene>
    <name evidence="2" type="ORF">GE061_016963</name>
</gene>
<dbReference type="GO" id="GO:0008270">
    <property type="term" value="F:zinc ion binding"/>
    <property type="evidence" value="ECO:0007669"/>
    <property type="project" value="InterPro"/>
</dbReference>
<reference evidence="2" key="1">
    <citation type="journal article" date="2021" name="Mol. Ecol. Resour.">
        <title>Apolygus lucorum genome provides insights into omnivorousness and mesophyll feeding.</title>
        <authorList>
            <person name="Liu Y."/>
            <person name="Liu H."/>
            <person name="Wang H."/>
            <person name="Huang T."/>
            <person name="Liu B."/>
            <person name="Yang B."/>
            <person name="Yin L."/>
            <person name="Li B."/>
            <person name="Zhang Y."/>
            <person name="Zhang S."/>
            <person name="Jiang F."/>
            <person name="Zhang X."/>
            <person name="Ren Y."/>
            <person name="Wang B."/>
            <person name="Wang S."/>
            <person name="Lu Y."/>
            <person name="Wu K."/>
            <person name="Fan W."/>
            <person name="Wang G."/>
        </authorList>
    </citation>
    <scope>NUCLEOTIDE SEQUENCE</scope>
    <source>
        <strain evidence="2">12Hb</strain>
    </source>
</reference>
<feature type="domain" description="U1-type" evidence="1">
    <location>
        <begin position="220"/>
        <end position="255"/>
    </location>
</feature>
<name>A0A8S9XLN0_APOLU</name>
<evidence type="ECO:0000313" key="2">
    <source>
        <dbReference type="EMBL" id="KAF6208505.1"/>
    </source>
</evidence>
<organism evidence="2 3">
    <name type="scientific">Apolygus lucorum</name>
    <name type="common">Small green plant bug</name>
    <name type="synonym">Lygocoris lucorum</name>
    <dbReference type="NCBI Taxonomy" id="248454"/>
    <lineage>
        <taxon>Eukaryota</taxon>
        <taxon>Metazoa</taxon>
        <taxon>Ecdysozoa</taxon>
        <taxon>Arthropoda</taxon>
        <taxon>Hexapoda</taxon>
        <taxon>Insecta</taxon>
        <taxon>Pterygota</taxon>
        <taxon>Neoptera</taxon>
        <taxon>Paraneoptera</taxon>
        <taxon>Hemiptera</taxon>
        <taxon>Heteroptera</taxon>
        <taxon>Panheteroptera</taxon>
        <taxon>Cimicomorpha</taxon>
        <taxon>Miridae</taxon>
        <taxon>Mirini</taxon>
        <taxon>Apolygus</taxon>
    </lineage>
</organism>
<dbReference type="SMART" id="SM00451">
    <property type="entry name" value="ZnF_U1"/>
    <property type="match status" value="2"/>
</dbReference>
<proteinExistence type="predicted"/>
<protein>
    <recommendedName>
        <fullName evidence="1">U1-type domain-containing protein</fullName>
    </recommendedName>
</protein>